<sequence length="78" mass="8914">MVSGIWKFDSNASKTTGINLEYMFPDSRFQKMPTLAPTRMLIFQVSAWALDIWMSFEVSAWALDIWVSASDSLALDIY</sequence>
<dbReference type="HOGENOM" id="CLU_2623251_0_0_1"/>
<name>U9TC79_RHIID</name>
<dbReference type="AlphaFoldDB" id="U9TC79"/>
<proteinExistence type="predicted"/>
<organism evidence="1">
    <name type="scientific">Rhizophagus irregularis (strain DAOM 181602 / DAOM 197198 / MUCL 43194)</name>
    <name type="common">Arbuscular mycorrhizal fungus</name>
    <name type="synonym">Glomus intraradices</name>
    <dbReference type="NCBI Taxonomy" id="747089"/>
    <lineage>
        <taxon>Eukaryota</taxon>
        <taxon>Fungi</taxon>
        <taxon>Fungi incertae sedis</taxon>
        <taxon>Mucoromycota</taxon>
        <taxon>Glomeromycotina</taxon>
        <taxon>Glomeromycetes</taxon>
        <taxon>Glomerales</taxon>
        <taxon>Glomeraceae</taxon>
        <taxon>Rhizophagus</taxon>
    </lineage>
</organism>
<dbReference type="EMBL" id="KI294696">
    <property type="protein sequence ID" value="ESA03933.1"/>
    <property type="molecule type" value="Genomic_DNA"/>
</dbReference>
<gene>
    <name evidence="1" type="ORF">GLOINDRAFT_5087</name>
</gene>
<protein>
    <submittedName>
        <fullName evidence="1">Uncharacterized protein</fullName>
    </submittedName>
</protein>
<reference evidence="1" key="1">
    <citation type="submission" date="2013-07" db="EMBL/GenBank/DDBJ databases">
        <title>The genome of an arbuscular mycorrhizal fungus provides insights into the evolution of the oldest plant symbiosis.</title>
        <authorList>
            <consortium name="DOE Joint Genome Institute"/>
            <person name="Tisserant E."/>
            <person name="Malbreil M."/>
            <person name="Kuo A."/>
            <person name="Kohler A."/>
            <person name="Symeonidi A."/>
            <person name="Balestrini R."/>
            <person name="Charron P."/>
            <person name="Duensing N."/>
            <person name="Frei-dit-Frey N."/>
            <person name="Gianinazzi-Pearson V."/>
            <person name="Gilbert B."/>
            <person name="Handa Y."/>
            <person name="Hijri M."/>
            <person name="Kaul R."/>
            <person name="Kawaguchi M."/>
            <person name="Krajinski F."/>
            <person name="Lammers P."/>
            <person name="Lapierre D."/>
            <person name="Masclaux F.G."/>
            <person name="Murat C."/>
            <person name="Morin E."/>
            <person name="Ndikumana S."/>
            <person name="Pagni M."/>
            <person name="Petitpierre D."/>
            <person name="Requena N."/>
            <person name="Rosikiewicz P."/>
            <person name="Riley R."/>
            <person name="Saito K."/>
            <person name="San Clemente H."/>
            <person name="Shapiro H."/>
            <person name="van Tuinen D."/>
            <person name="Becard G."/>
            <person name="Bonfante P."/>
            <person name="Paszkowski U."/>
            <person name="Shachar-Hill Y."/>
            <person name="Young J.P."/>
            <person name="Sanders I.R."/>
            <person name="Henrissat B."/>
            <person name="Rensing S.A."/>
            <person name="Grigoriev I.V."/>
            <person name="Corradi N."/>
            <person name="Roux C."/>
            <person name="Martin F."/>
        </authorList>
    </citation>
    <scope>NUCLEOTIDE SEQUENCE</scope>
    <source>
        <strain evidence="1">DAOM 197198</strain>
    </source>
</reference>
<accession>U9TC79</accession>
<evidence type="ECO:0000313" key="1">
    <source>
        <dbReference type="EMBL" id="ESA03933.1"/>
    </source>
</evidence>